<dbReference type="PANTHER" id="PTHR31157">
    <property type="entry name" value="SCP DOMAIN-CONTAINING PROTEIN"/>
    <property type="match status" value="1"/>
</dbReference>
<dbReference type="Pfam" id="PF00188">
    <property type="entry name" value="CAP"/>
    <property type="match status" value="1"/>
</dbReference>
<dbReference type="EMBL" id="JAAEDM010000048">
    <property type="protein sequence ID" value="MBR0672742.1"/>
    <property type="molecule type" value="Genomic_DNA"/>
</dbReference>
<evidence type="ECO:0000313" key="4">
    <source>
        <dbReference type="Proteomes" id="UP001138751"/>
    </source>
</evidence>
<evidence type="ECO:0000313" key="3">
    <source>
        <dbReference type="EMBL" id="MBR0672742.1"/>
    </source>
</evidence>
<evidence type="ECO:0000259" key="2">
    <source>
        <dbReference type="Pfam" id="PF00188"/>
    </source>
</evidence>
<reference evidence="3" key="1">
    <citation type="submission" date="2020-01" db="EMBL/GenBank/DDBJ databases">
        <authorList>
            <person name="Rat A."/>
        </authorList>
    </citation>
    <scope>NUCLEOTIDE SEQUENCE</scope>
    <source>
        <strain evidence="3">LMG 31231</strain>
    </source>
</reference>
<proteinExistence type="predicted"/>
<feature type="signal peptide" evidence="1">
    <location>
        <begin position="1"/>
        <end position="21"/>
    </location>
</feature>
<accession>A0A9X9X013</accession>
<sequence length="157" mass="17290">MKKRALLLGLISSAVTMPARAWQGGIDEAVLQEVNAFRRSQGRPPLRLEGRLSRAAQLHSRDMLNHNRMSHSGSDGSDAGLRITRAGYRWRSYRENVGAGYMGVQDAVMGWVYSPGHRENLLADDVTQVGVGYADGPGMMAGNIPRRFWTLVLAAPR</sequence>
<dbReference type="InterPro" id="IPR035940">
    <property type="entry name" value="CAP_sf"/>
</dbReference>
<organism evidence="3 4">
    <name type="scientific">Neoroseomonas soli</name>
    <dbReference type="NCBI Taxonomy" id="1081025"/>
    <lineage>
        <taxon>Bacteria</taxon>
        <taxon>Pseudomonadati</taxon>
        <taxon>Pseudomonadota</taxon>
        <taxon>Alphaproteobacteria</taxon>
        <taxon>Acetobacterales</taxon>
        <taxon>Acetobacteraceae</taxon>
        <taxon>Neoroseomonas</taxon>
    </lineage>
</organism>
<evidence type="ECO:0000256" key="1">
    <source>
        <dbReference type="SAM" id="SignalP"/>
    </source>
</evidence>
<dbReference type="SUPFAM" id="SSF55797">
    <property type="entry name" value="PR-1-like"/>
    <property type="match status" value="1"/>
</dbReference>
<keyword evidence="1" id="KW-0732">Signal</keyword>
<dbReference type="RefSeq" id="WP_211863157.1">
    <property type="nucleotide sequence ID" value="NZ_JAAEDM010000048.1"/>
</dbReference>
<name>A0A9X9X013_9PROT</name>
<gene>
    <name evidence="3" type="ORF">GXW76_16300</name>
</gene>
<comment type="caution">
    <text evidence="3">The sequence shown here is derived from an EMBL/GenBank/DDBJ whole genome shotgun (WGS) entry which is preliminary data.</text>
</comment>
<keyword evidence="4" id="KW-1185">Reference proteome</keyword>
<feature type="domain" description="SCP" evidence="2">
    <location>
        <begin position="31"/>
        <end position="138"/>
    </location>
</feature>
<feature type="chain" id="PRO_5040811244" evidence="1">
    <location>
        <begin position="22"/>
        <end position="157"/>
    </location>
</feature>
<dbReference type="InterPro" id="IPR014044">
    <property type="entry name" value="CAP_dom"/>
</dbReference>
<dbReference type="CDD" id="cd05379">
    <property type="entry name" value="CAP_bacterial"/>
    <property type="match status" value="1"/>
</dbReference>
<dbReference type="Gene3D" id="3.40.33.10">
    <property type="entry name" value="CAP"/>
    <property type="match status" value="1"/>
</dbReference>
<protein>
    <submittedName>
        <fullName evidence="3">CAP domain-containing protein</fullName>
    </submittedName>
</protein>
<reference evidence="3" key="2">
    <citation type="journal article" date="2021" name="Syst. Appl. Microbiol.">
        <title>Roseomonas hellenica sp. nov., isolated from roots of wild-growing Alkanna tinctoria.</title>
        <authorList>
            <person name="Rat A."/>
            <person name="Naranjo H.D."/>
            <person name="Lebbe L."/>
            <person name="Cnockaert M."/>
            <person name="Krigas N."/>
            <person name="Grigoriadou K."/>
            <person name="Maloupa E."/>
            <person name="Willems A."/>
        </authorList>
    </citation>
    <scope>NUCLEOTIDE SEQUENCE</scope>
    <source>
        <strain evidence="3">LMG 31231</strain>
    </source>
</reference>
<dbReference type="PANTHER" id="PTHR31157:SF1">
    <property type="entry name" value="SCP DOMAIN-CONTAINING PROTEIN"/>
    <property type="match status" value="1"/>
</dbReference>
<dbReference type="AlphaFoldDB" id="A0A9X9X013"/>
<dbReference type="Proteomes" id="UP001138751">
    <property type="component" value="Unassembled WGS sequence"/>
</dbReference>